<dbReference type="AlphaFoldDB" id="A0A2X4RRH3"/>
<evidence type="ECO:0000313" key="5">
    <source>
        <dbReference type="Proteomes" id="UP000594905"/>
    </source>
</evidence>
<dbReference type="EC" id="2.5.1.6" evidence="3"/>
<dbReference type="KEGG" id="cmin:NCTC10288_01150"/>
<name>A0A2X4RRH3_9CORY</name>
<dbReference type="RefSeq" id="WP_174519895.1">
    <property type="nucleotide sequence ID" value="NZ_CP065689.1"/>
</dbReference>
<feature type="compositionally biased region" description="Low complexity" evidence="1">
    <location>
        <begin position="301"/>
        <end position="349"/>
    </location>
</feature>
<dbReference type="Gene3D" id="3.40.710.10">
    <property type="entry name" value="DD-peptidase/beta-lactamase superfamily"/>
    <property type="match status" value="1"/>
</dbReference>
<evidence type="ECO:0000313" key="2">
    <source>
        <dbReference type="EMBL" id="QPS58994.1"/>
    </source>
</evidence>
<accession>A0A2X4RRH3</accession>
<dbReference type="GeneID" id="70783062"/>
<protein>
    <submittedName>
        <fullName evidence="3">S-adenosylmethionine synthetase</fullName>
        <ecNumber evidence="3">2.5.1.6</ecNumber>
    </submittedName>
</protein>
<reference evidence="3 4" key="1">
    <citation type="submission" date="2018-06" db="EMBL/GenBank/DDBJ databases">
        <authorList>
            <consortium name="Pathogen Informatics"/>
            <person name="Doyle S."/>
        </authorList>
    </citation>
    <scope>NUCLEOTIDE SEQUENCE [LARGE SCALE GENOMIC DNA]</scope>
    <source>
        <strain evidence="3 4">NCTC10288</strain>
    </source>
</reference>
<evidence type="ECO:0000256" key="1">
    <source>
        <dbReference type="SAM" id="MobiDB-lite"/>
    </source>
</evidence>
<sequence length="364" mass="37846">MTFEETERGRRIGAALLTVCLAASATVSGCSRPEENPRSAEATSEQQAKDVGKASDFDLNAALRNVINEVESEYKEYDIQAGVAVADSAGVVQAGLPGEEPTWSTVKVPIAIAALRDGASPDLVDLAIKESDNDAAYALWSHVQWNEGDASSALKELLGDYGSTGELEEPFGYSRWLLKDQAVFGSHLPCIPEAEYVYEAMDEIVAWQDNGLDKLPNTRAKGGWGLSEEDNGYTHRQVGVRDTGNGGSIGLAIEVTMPGASAEKAIPALNVLAVGVDRAVTEALDGGALTPVKECEPKSETSASATTSSTATVGGSAATSSTAATTSSASTRRTATSGAPTSSASARSTVMSTPTRMSTPRFGS</sequence>
<gene>
    <name evidence="3" type="primary">metK1</name>
    <name evidence="2" type="ORF">I6G51_08705</name>
    <name evidence="3" type="ORF">NCTC10288_01150</name>
</gene>
<keyword evidence="3" id="KW-0808">Transferase</keyword>
<reference evidence="2 5" key="2">
    <citation type="submission" date="2020-12" db="EMBL/GenBank/DDBJ databases">
        <title>FDA dAtabase for Regulatory Grade micrObial Sequences (FDA-ARGOS): Supporting development and validation of Infectious Disease Dx tests.</title>
        <authorList>
            <person name="Sproer C."/>
            <person name="Gronow S."/>
            <person name="Severitt S."/>
            <person name="Schroder I."/>
            <person name="Tallon L."/>
            <person name="Sadzewicz L."/>
            <person name="Zhao X."/>
            <person name="Boylan J."/>
            <person name="Ott S."/>
            <person name="Bowen H."/>
            <person name="Vavikolanu K."/>
            <person name="Mehta A."/>
            <person name="Aluvathingal J."/>
            <person name="Nadendla S."/>
            <person name="Lowell S."/>
            <person name="Myers T."/>
            <person name="Yan Y."/>
            <person name="Sichtig H."/>
        </authorList>
    </citation>
    <scope>NUCLEOTIDE SEQUENCE [LARGE SCALE GENOMIC DNA]</scope>
    <source>
        <strain evidence="2 5">FDAARGOS_894</strain>
    </source>
</reference>
<dbReference type="InterPro" id="IPR012338">
    <property type="entry name" value="Beta-lactam/transpept-like"/>
</dbReference>
<dbReference type="EMBL" id="CP065689">
    <property type="protein sequence ID" value="QPS58994.1"/>
    <property type="molecule type" value="Genomic_DNA"/>
</dbReference>
<dbReference type="Proteomes" id="UP000594905">
    <property type="component" value="Chromosome"/>
</dbReference>
<feature type="region of interest" description="Disordered" evidence="1">
    <location>
        <begin position="291"/>
        <end position="364"/>
    </location>
</feature>
<dbReference type="SUPFAM" id="SSF56601">
    <property type="entry name" value="beta-lactamase/transpeptidase-like"/>
    <property type="match status" value="1"/>
</dbReference>
<dbReference type="GO" id="GO:0004478">
    <property type="term" value="F:methionine adenosyltransferase activity"/>
    <property type="evidence" value="ECO:0007669"/>
    <property type="project" value="UniProtKB-EC"/>
</dbReference>
<evidence type="ECO:0000313" key="3">
    <source>
        <dbReference type="EMBL" id="SQH99852.1"/>
    </source>
</evidence>
<proteinExistence type="predicted"/>
<organism evidence="3 4">
    <name type="scientific">Corynebacterium minutissimum</name>
    <dbReference type="NCBI Taxonomy" id="38301"/>
    <lineage>
        <taxon>Bacteria</taxon>
        <taxon>Bacillati</taxon>
        <taxon>Actinomycetota</taxon>
        <taxon>Actinomycetes</taxon>
        <taxon>Mycobacteriales</taxon>
        <taxon>Corynebacteriaceae</taxon>
        <taxon>Corynebacterium</taxon>
    </lineage>
</organism>
<feature type="region of interest" description="Disordered" evidence="1">
    <location>
        <begin position="28"/>
        <end position="51"/>
    </location>
</feature>
<dbReference type="Proteomes" id="UP000249264">
    <property type="component" value="Chromosome 1"/>
</dbReference>
<evidence type="ECO:0000313" key="4">
    <source>
        <dbReference type="Proteomes" id="UP000249264"/>
    </source>
</evidence>
<dbReference type="EMBL" id="LS483460">
    <property type="protein sequence ID" value="SQH99852.1"/>
    <property type="molecule type" value="Genomic_DNA"/>
</dbReference>
<keyword evidence="5" id="KW-1185">Reference proteome</keyword>